<dbReference type="SUPFAM" id="SSF117070">
    <property type="entry name" value="LEA14-like"/>
    <property type="match status" value="1"/>
</dbReference>
<feature type="region of interest" description="Disordered" evidence="1">
    <location>
        <begin position="2369"/>
        <end position="2454"/>
    </location>
</feature>
<evidence type="ECO:0000313" key="4">
    <source>
        <dbReference type="Proteomes" id="UP001218218"/>
    </source>
</evidence>
<dbReference type="InterPro" id="IPR022185">
    <property type="entry name" value="DUF3712"/>
</dbReference>
<keyword evidence="2" id="KW-0472">Membrane</keyword>
<protein>
    <submittedName>
        <fullName evidence="3">Uncharacterized protein</fullName>
    </submittedName>
</protein>
<feature type="region of interest" description="Disordered" evidence="1">
    <location>
        <begin position="1"/>
        <end position="58"/>
    </location>
</feature>
<keyword evidence="4" id="KW-1185">Reference proteome</keyword>
<dbReference type="PANTHER" id="PTHR35895">
    <property type="entry name" value="CHROMOSOME 16, WHOLE GENOME SHOTGUN SEQUENCE"/>
    <property type="match status" value="1"/>
</dbReference>
<comment type="caution">
    <text evidence="3">The sequence shown here is derived from an EMBL/GenBank/DDBJ whole genome shotgun (WGS) entry which is preliminary data.</text>
</comment>
<organism evidence="3 4">
    <name type="scientific">Mycena albidolilacea</name>
    <dbReference type="NCBI Taxonomy" id="1033008"/>
    <lineage>
        <taxon>Eukaryota</taxon>
        <taxon>Fungi</taxon>
        <taxon>Dikarya</taxon>
        <taxon>Basidiomycota</taxon>
        <taxon>Agaricomycotina</taxon>
        <taxon>Agaricomycetes</taxon>
        <taxon>Agaricomycetidae</taxon>
        <taxon>Agaricales</taxon>
        <taxon>Marasmiineae</taxon>
        <taxon>Mycenaceae</taxon>
        <taxon>Mycena</taxon>
    </lineage>
</organism>
<dbReference type="PANTHER" id="PTHR35895:SF1">
    <property type="entry name" value="LIPID-BINDING SERUM GLYCOPROTEIN C-TERMINAL DOMAIN-CONTAINING PROTEIN"/>
    <property type="match status" value="1"/>
</dbReference>
<evidence type="ECO:0000256" key="1">
    <source>
        <dbReference type="SAM" id="MobiDB-lite"/>
    </source>
</evidence>
<keyword evidence="2" id="KW-0812">Transmembrane</keyword>
<dbReference type="GO" id="GO:0000329">
    <property type="term" value="C:fungal-type vacuole membrane"/>
    <property type="evidence" value="ECO:0007669"/>
    <property type="project" value="InterPro"/>
</dbReference>
<dbReference type="Pfam" id="PF12505">
    <property type="entry name" value="DUF3712"/>
    <property type="match status" value="6"/>
</dbReference>
<name>A0AAD7ESW1_9AGAR</name>
<feature type="transmembrane region" description="Helical" evidence="2">
    <location>
        <begin position="74"/>
        <end position="96"/>
    </location>
</feature>
<keyword evidence="2" id="KW-1133">Transmembrane helix</keyword>
<gene>
    <name evidence="3" type="ORF">DFH08DRAFT_741024</name>
</gene>
<accession>A0AAD7ESW1</accession>
<evidence type="ECO:0000313" key="3">
    <source>
        <dbReference type="EMBL" id="KAJ7350241.1"/>
    </source>
</evidence>
<dbReference type="InterPro" id="IPR046368">
    <property type="entry name" value="Tag1"/>
</dbReference>
<feature type="compositionally biased region" description="Low complexity" evidence="1">
    <location>
        <begin position="39"/>
        <end position="58"/>
    </location>
</feature>
<dbReference type="Proteomes" id="UP001218218">
    <property type="component" value="Unassembled WGS sequence"/>
</dbReference>
<dbReference type="EMBL" id="JARIHO010000014">
    <property type="protein sequence ID" value="KAJ7350241.1"/>
    <property type="molecule type" value="Genomic_DNA"/>
</dbReference>
<evidence type="ECO:0000256" key="2">
    <source>
        <dbReference type="SAM" id="Phobius"/>
    </source>
</evidence>
<reference evidence="3" key="1">
    <citation type="submission" date="2023-03" db="EMBL/GenBank/DDBJ databases">
        <title>Massive genome expansion in bonnet fungi (Mycena s.s.) driven by repeated elements and novel gene families across ecological guilds.</title>
        <authorList>
            <consortium name="Lawrence Berkeley National Laboratory"/>
            <person name="Harder C.B."/>
            <person name="Miyauchi S."/>
            <person name="Viragh M."/>
            <person name="Kuo A."/>
            <person name="Thoen E."/>
            <person name="Andreopoulos B."/>
            <person name="Lu D."/>
            <person name="Skrede I."/>
            <person name="Drula E."/>
            <person name="Henrissat B."/>
            <person name="Morin E."/>
            <person name="Kohler A."/>
            <person name="Barry K."/>
            <person name="LaButti K."/>
            <person name="Morin E."/>
            <person name="Salamov A."/>
            <person name="Lipzen A."/>
            <person name="Mereny Z."/>
            <person name="Hegedus B."/>
            <person name="Baldrian P."/>
            <person name="Stursova M."/>
            <person name="Weitz H."/>
            <person name="Taylor A."/>
            <person name="Grigoriev I.V."/>
            <person name="Nagy L.G."/>
            <person name="Martin F."/>
            <person name="Kauserud H."/>
        </authorList>
    </citation>
    <scope>NUCLEOTIDE SEQUENCE</scope>
    <source>
        <strain evidence="3">CBHHK002</strain>
    </source>
</reference>
<feature type="compositionally biased region" description="Low complexity" evidence="1">
    <location>
        <begin position="2369"/>
        <end position="2405"/>
    </location>
</feature>
<proteinExistence type="predicted"/>
<feature type="compositionally biased region" description="Low complexity" evidence="1">
    <location>
        <begin position="2412"/>
        <end position="2454"/>
    </location>
</feature>
<sequence length="2454" mass="254279">MEQTRRRGLQGGSSSQSLASNTGLTGNAPPPAGSRFSEGQTVTSGGAGAQAAAPGQQQPTTPFYKKRGFIISQLIIIPLGIALLFILLFPVVRAIVQDVVNKSTLDVQVAAITAPANDSFLLAMQGNVAHTGGIAASISFPDPVNVSWVPDDGGPEVDLGYLSLDTLHAKSKRATINQTATPFIITNQSAFGLFAAHMITDQNFTWRLHSTNLRVQALKFPVSKGIKFNKKITLNGFQSFNGGVTIQDFQLPSDNPAGGIDFVAVTKLSNPSPFSLNLGTVVFALSYENVDLGLGTSTDTQIAPGDNVITLKGVLHSHSDASELVVVSKLFTNYLNSEVSPVVAAGVSTLQTDNSTVSWLSIGLQALKLNVPLVAPTPINPIRTITIGDFALDFSQDTPWAPSAQSKTVQASLELPFGFNLVIGEIANDFNITMMDGSTVAGLSTPIGASTSQISVYGSANTSGTVDINISNTNLSVPTPEHPTFATFNTDLTNQAVAPFLLVGHSRTIAQTGVGNITLDPINVNVSTSLKGLQGLKGMATIETVDVKGGTTDGITLGIQVAIFNPSNLKLALGDLTLQLVKDDAILGTAVMSNLVLNMGNNTVQTSSNFQANKSPQGLQTLDDFVGKKDVQLSIAGFDGTTQIASLAPALKTLDIDVTLPALKTDLLDTAALEVLSTTGRSSNVSHVTVTLANPFTAPLEVTSISSTVSAFGVTLGTINSTTKFNNPGKSSTTSPNLDLDMNFDPATLFSVTRRLAIEAGLDVAPLDKIVELGGITYLPAAATSSSPVKRGVRRDKRDNLFTHVFSHLYGFDLPTFVQAAFKKLQSDVELTAGVTIGDYQTTLSYTQTSLPTKTDDSLDFILPVLAQPIVQKIVGGSLLGLDTVLISDAKQGSFTSKLKGAITNAGPFDASIEFGGQGLTVNWAGQPLGHITMDPLKVAADTGATLDTTSTFTVADVDHLTAFTKTLLTEESFDWQITGDNLTVSALGIKVSGISVAYQVSLKGFNGLKGGVVIKSFDLPSNDPAGGIHLTIDSTVANPSQVGIELSSLGFQTFVNGVMIAPVSAGSVTLAPGSTSSLALVGRLVPQTSAEGLATVSNVFNNFVHGLDSNVAVNGASAGSSDVTWLNEGIKALSIATVLPNQGPLQVIKSIDLNELKLLFTQSTAYNPATTSTDTDAAFTLPFAFPLDITALEQTITVGFKGESIAQLALPKAAAKTDVDARIIHLTFDSVPFAVLDGKQSNFDDFVAATTVGKTETLHLSGSANADAQTAVGLLSLTGISFSVDSDIDGLQGLNTKPVTVANLDVNHGFPDYLLIKVDSALFNPSNLTIGTGDVSFSLGFQDQTIGSADISNLIIEPGNGSYPIDVHYSPQGGSASAAGQQLLENFLQGVDSDSVIAGTTDSTPISSLKTALSEILLKPVTIPALHQTLIKSATIEFPTDIVQTGISQAAFTLANPFTASINLLKVGATATFHNLTLGTIDADVSSNPIHADGHSTVTSSFLPMKYNLDPLVIVQFLSILAQENSVDLGPLVELFQYLVDNPGIKVAATTTVDTSAPTCVSGNQFDVAGAILATLKNLKVDLGIDTNVKLDDFATPLSFLQSSIPVVTDQTALFLIGAVAAPIAQHLVDGSVLAFNQANITNITNNGFDLALRGSLTNIGPLDALIDFPEPLNVAWQGQNIAQIALPSVCASANTGVPDYVTSARLTITDSAKFTDFATFLLHNPEFTWTVSTSKLRLTALGTIFDNVVLSKDISFKAFNGLPGVTISNFQLPSDDPAGGIHIETDAGIPSQAQLGIDLGTVSFTSSFLGSEVGPLSASNLFLAASATTMSHLGGRIIPQSGSDLDNIGVLFSNFLAGQNQTLTVQGTSVQPSGSSEPVAWLSAAFKTLTLEVILPGQTFTIITAINIDQLALTMVNQDQAFAPPASSDFTLAKYKNPFGFSLQVVESAQELLISDLGLDIARLTIPMTPTVGGVSTGNEADLVISFHDLPLVAVTENGFELLFAVALLLPSTDFVLSGSANVSARTTIGDVPINGIPFNLPSTLEGIASFGNTAQLSNVSVTGSGGNGGDEYVVSPLTTVLTNPSNISLSTVDILLPVIYEGVTIGKAAIAVFDLVPGENTVAAEFHYEPANANDTVAQSFLTDFIQGNSALPLTIQGDLGSSPFASLAPALSSLTLSTSLQALNQPNLITHVNVFITLDSLVTNIVTINFDMQNPLDTDLVVEFVQSNSGEFNETFAFFAGPIENFVIPAHGTANSGTIQNVLLTQGAIASLAIIPDGKLDIFAAATVRVGQNGYTIPWLQLVQFSVPTAYQLDLGLAAMKQKAVAMSASAMSASASASASSSSASASAVASSAVEASTTAVSASAAPSASAKDTQSTAAAEDTKSAATTAAAKASPSAVADDTLSPSTAAAEDTKSAATTAAAKASPSAAAIADDTLSSAAPASSSVSP</sequence>